<dbReference type="Gene3D" id="3.30.530.80">
    <property type="match status" value="1"/>
</dbReference>
<gene>
    <name evidence="3" type="ORF">MUN86_18165</name>
</gene>
<evidence type="ECO:0000313" key="3">
    <source>
        <dbReference type="EMBL" id="UOQ65454.1"/>
    </source>
</evidence>
<dbReference type="RefSeq" id="WP_245119461.1">
    <property type="nucleotide sequence ID" value="NZ_CP095061.1"/>
</dbReference>
<dbReference type="Pfam" id="PF14730">
    <property type="entry name" value="DUF4468"/>
    <property type="match status" value="1"/>
</dbReference>
<evidence type="ECO:0000256" key="1">
    <source>
        <dbReference type="SAM" id="SignalP"/>
    </source>
</evidence>
<feature type="signal peptide" evidence="1">
    <location>
        <begin position="1"/>
        <end position="18"/>
    </location>
</feature>
<evidence type="ECO:0000259" key="2">
    <source>
        <dbReference type="Pfam" id="PF14730"/>
    </source>
</evidence>
<keyword evidence="4" id="KW-1185">Reference proteome</keyword>
<proteinExistence type="predicted"/>
<keyword evidence="1" id="KW-0732">Signal</keyword>
<dbReference type="EMBL" id="CP095061">
    <property type="protein sequence ID" value="UOQ65454.1"/>
    <property type="molecule type" value="Genomic_DNA"/>
</dbReference>
<evidence type="ECO:0000313" key="4">
    <source>
        <dbReference type="Proteomes" id="UP000830401"/>
    </source>
</evidence>
<name>A0ABY4G4K4_9BACT</name>
<feature type="domain" description="DUF4468" evidence="2">
    <location>
        <begin position="37"/>
        <end position="125"/>
    </location>
</feature>
<accession>A0ABY4G4K4</accession>
<sequence length="186" mass="20785">MKSIFIALWLLSSVSLYAQTPAAPTLPVDTETKRVTYTGVVAVEGASQSELYTRAKLWLFLTFDEAKDVIKVDEKDAGLLIIRAYTDLPVRLAQSDFEPTNREVGYTMMLNFKDGRYKYTLTNYQVIGVGTSTSIEKEITAQLGKPKNKGIFLAQQYAEKVGIYAKSLTESLSITLHKPVSGEEEW</sequence>
<feature type="chain" id="PRO_5046328943" evidence="1">
    <location>
        <begin position="19"/>
        <end position="186"/>
    </location>
</feature>
<organism evidence="3 4">
    <name type="scientific">Hymenobacter volaticus</name>
    <dbReference type="NCBI Taxonomy" id="2932254"/>
    <lineage>
        <taxon>Bacteria</taxon>
        <taxon>Pseudomonadati</taxon>
        <taxon>Bacteroidota</taxon>
        <taxon>Cytophagia</taxon>
        <taxon>Cytophagales</taxon>
        <taxon>Hymenobacteraceae</taxon>
        <taxon>Hymenobacter</taxon>
    </lineage>
</organism>
<dbReference type="Proteomes" id="UP000830401">
    <property type="component" value="Chromosome"/>
</dbReference>
<protein>
    <submittedName>
        <fullName evidence="3">DUF4468 domain-containing protein</fullName>
    </submittedName>
</protein>
<dbReference type="InterPro" id="IPR027823">
    <property type="entry name" value="DUF4468"/>
</dbReference>
<reference evidence="3" key="1">
    <citation type="submission" date="2022-04" db="EMBL/GenBank/DDBJ databases">
        <title>Hymenobacter sp. isolated from the air.</title>
        <authorList>
            <person name="Won M."/>
            <person name="Lee C.-M."/>
            <person name="Woen H.-Y."/>
            <person name="Kwon S.-W."/>
        </authorList>
    </citation>
    <scope>NUCLEOTIDE SEQUENCE</scope>
    <source>
        <strain evidence="3">5420S-77</strain>
    </source>
</reference>